<evidence type="ECO:0000256" key="1">
    <source>
        <dbReference type="ARBA" id="ARBA00023125"/>
    </source>
</evidence>
<feature type="domain" description="OmpR/PhoB-type" evidence="4">
    <location>
        <begin position="2"/>
        <end position="106"/>
    </location>
</feature>
<keyword evidence="3" id="KW-0472">Membrane</keyword>
<dbReference type="Gene3D" id="1.10.10.10">
    <property type="entry name" value="Winged helix-like DNA-binding domain superfamily/Winged helix DNA-binding domain"/>
    <property type="match status" value="1"/>
</dbReference>
<dbReference type="InterPro" id="IPR016032">
    <property type="entry name" value="Sig_transdc_resp-reg_C-effctor"/>
</dbReference>
<dbReference type="SMART" id="SM00862">
    <property type="entry name" value="Trans_reg_C"/>
    <property type="match status" value="1"/>
</dbReference>
<keyword evidence="3" id="KW-0812">Transmembrane</keyword>
<dbReference type="InterPro" id="IPR001867">
    <property type="entry name" value="OmpR/PhoB-type_DNA-bd"/>
</dbReference>
<protein>
    <submittedName>
        <fullName evidence="5">Winged helix-turn-helix domain-containing protein</fullName>
    </submittedName>
</protein>
<keyword evidence="3" id="KW-1133">Transmembrane helix</keyword>
<evidence type="ECO:0000313" key="6">
    <source>
        <dbReference type="Proteomes" id="UP000571701"/>
    </source>
</evidence>
<evidence type="ECO:0000256" key="2">
    <source>
        <dbReference type="PROSITE-ProRule" id="PRU01091"/>
    </source>
</evidence>
<dbReference type="Proteomes" id="UP000571701">
    <property type="component" value="Unassembled WGS sequence"/>
</dbReference>
<dbReference type="GO" id="GO:0006355">
    <property type="term" value="P:regulation of DNA-templated transcription"/>
    <property type="evidence" value="ECO:0007669"/>
    <property type="project" value="InterPro"/>
</dbReference>
<sequence length="192" mass="21626">MDRKYKIGGKLIFSPKADLLIDDSGQSEVVTLGSNESRLLLHLLENSNRTVSRKELISVLWNDRDIFVDDSSLTQSVSTLRKAMNDSRREPLFIKTVPKLGYEFIAPVVALHVDSVKSSNTAQMENADRTVQLKSDRYRRHHVLGTTLPQVLITNSMLLRYSIFNSLLLGGAILKPNVLSALLNFFSADLYF</sequence>
<dbReference type="InterPro" id="IPR036388">
    <property type="entry name" value="WH-like_DNA-bd_sf"/>
</dbReference>
<dbReference type="CDD" id="cd00383">
    <property type="entry name" value="trans_reg_C"/>
    <property type="match status" value="1"/>
</dbReference>
<feature type="transmembrane region" description="Helical" evidence="3">
    <location>
        <begin position="167"/>
        <end position="186"/>
    </location>
</feature>
<dbReference type="Pfam" id="PF00486">
    <property type="entry name" value="Trans_reg_C"/>
    <property type="match status" value="1"/>
</dbReference>
<feature type="DNA-binding region" description="OmpR/PhoB-type" evidence="2">
    <location>
        <begin position="2"/>
        <end position="106"/>
    </location>
</feature>
<dbReference type="GO" id="GO:0003677">
    <property type="term" value="F:DNA binding"/>
    <property type="evidence" value="ECO:0007669"/>
    <property type="project" value="UniProtKB-UniRule"/>
</dbReference>
<keyword evidence="1 2" id="KW-0238">DNA-binding</keyword>
<organism evidence="5 6">
    <name type="scientific">Vibrio marinisediminis</name>
    <dbReference type="NCBI Taxonomy" id="2758441"/>
    <lineage>
        <taxon>Bacteria</taxon>
        <taxon>Pseudomonadati</taxon>
        <taxon>Pseudomonadota</taxon>
        <taxon>Gammaproteobacteria</taxon>
        <taxon>Vibrionales</taxon>
        <taxon>Vibrionaceae</taxon>
        <taxon>Vibrio</taxon>
    </lineage>
</organism>
<dbReference type="SUPFAM" id="SSF46894">
    <property type="entry name" value="C-terminal effector domain of the bipartite response regulators"/>
    <property type="match status" value="1"/>
</dbReference>
<dbReference type="AlphaFoldDB" id="A0A7W2IS38"/>
<comment type="caution">
    <text evidence="5">The sequence shown here is derived from an EMBL/GenBank/DDBJ whole genome shotgun (WGS) entry which is preliminary data.</text>
</comment>
<evidence type="ECO:0000313" key="5">
    <source>
        <dbReference type="EMBL" id="MBA5760929.1"/>
    </source>
</evidence>
<proteinExistence type="predicted"/>
<dbReference type="RefSeq" id="WP_182105690.1">
    <property type="nucleotide sequence ID" value="NZ_JACFYF010000001.1"/>
</dbReference>
<dbReference type="PROSITE" id="PS51755">
    <property type="entry name" value="OMPR_PHOB"/>
    <property type="match status" value="1"/>
</dbReference>
<evidence type="ECO:0000259" key="4">
    <source>
        <dbReference type="PROSITE" id="PS51755"/>
    </source>
</evidence>
<accession>A0A7W2IS38</accession>
<dbReference type="GO" id="GO:0000160">
    <property type="term" value="P:phosphorelay signal transduction system"/>
    <property type="evidence" value="ECO:0007669"/>
    <property type="project" value="InterPro"/>
</dbReference>
<keyword evidence="6" id="KW-1185">Reference proteome</keyword>
<evidence type="ECO:0000256" key="3">
    <source>
        <dbReference type="SAM" id="Phobius"/>
    </source>
</evidence>
<dbReference type="EMBL" id="JACFYF010000001">
    <property type="protein sequence ID" value="MBA5760929.1"/>
    <property type="molecule type" value="Genomic_DNA"/>
</dbReference>
<reference evidence="5 6" key="1">
    <citation type="submission" date="2020-07" db="EMBL/GenBank/DDBJ databases">
        <title>Vibrio marinisediminis sp. nov., isolated from marine sediment.</title>
        <authorList>
            <person name="Ji X."/>
        </authorList>
    </citation>
    <scope>NUCLEOTIDE SEQUENCE [LARGE SCALE GENOMIC DNA]</scope>
    <source>
        <strain evidence="5 6">404</strain>
    </source>
</reference>
<gene>
    <name evidence="5" type="ORF">H2O73_01135</name>
</gene>
<name>A0A7W2IS38_9VIBR</name>